<dbReference type="GO" id="GO:0004497">
    <property type="term" value="F:monooxygenase activity"/>
    <property type="evidence" value="ECO:0007669"/>
    <property type="project" value="InterPro"/>
</dbReference>
<organism evidence="5">
    <name type="scientific">Ananas comosus var. bracteatus</name>
    <name type="common">red pineapple</name>
    <dbReference type="NCBI Taxonomy" id="296719"/>
    <lineage>
        <taxon>Eukaryota</taxon>
        <taxon>Viridiplantae</taxon>
        <taxon>Streptophyta</taxon>
        <taxon>Embryophyta</taxon>
        <taxon>Tracheophyta</taxon>
        <taxon>Spermatophyta</taxon>
        <taxon>Magnoliopsida</taxon>
        <taxon>Liliopsida</taxon>
        <taxon>Poales</taxon>
        <taxon>Bromeliaceae</taxon>
        <taxon>Bromelioideae</taxon>
        <taxon>Ananas</taxon>
    </lineage>
</organism>
<comment type="similarity">
    <text evidence="1">Belongs to the cytochrome P450 family.</text>
</comment>
<dbReference type="InterPro" id="IPR001128">
    <property type="entry name" value="Cyt_P450"/>
</dbReference>
<dbReference type="Gene3D" id="1.10.630.10">
    <property type="entry name" value="Cytochrome P450"/>
    <property type="match status" value="1"/>
</dbReference>
<dbReference type="Pfam" id="PF00067">
    <property type="entry name" value="p450"/>
    <property type="match status" value="1"/>
</dbReference>
<dbReference type="GO" id="GO:0005506">
    <property type="term" value="F:iron ion binding"/>
    <property type="evidence" value="ECO:0007669"/>
    <property type="project" value="InterPro"/>
</dbReference>
<accession>A0A6V7NFB1</accession>
<dbReference type="InterPro" id="IPR036396">
    <property type="entry name" value="Cyt_P450_sf"/>
</dbReference>
<evidence type="ECO:0000313" key="5">
    <source>
        <dbReference type="EMBL" id="CAD1817269.1"/>
    </source>
</evidence>
<proteinExistence type="inferred from homology"/>
<reference evidence="5" key="1">
    <citation type="submission" date="2020-07" db="EMBL/GenBank/DDBJ databases">
        <authorList>
            <person name="Lin J."/>
        </authorList>
    </citation>
    <scope>NUCLEOTIDE SEQUENCE</scope>
</reference>
<dbReference type="GO" id="GO:0020037">
    <property type="term" value="F:heme binding"/>
    <property type="evidence" value="ECO:0007669"/>
    <property type="project" value="InterPro"/>
</dbReference>
<evidence type="ECO:0000256" key="4">
    <source>
        <dbReference type="ARBA" id="ARBA00023004"/>
    </source>
</evidence>
<name>A0A6V7NFB1_ANACO</name>
<dbReference type="EMBL" id="LR862129">
    <property type="protein sequence ID" value="CAD1817269.1"/>
    <property type="molecule type" value="Genomic_DNA"/>
</dbReference>
<sequence>MTSFLLAGRETTSSALTWFFWITSTRPDVEKKILEEIRAVRAANPNSGETFSFDELREMHYLHAAISESMRLHPPVPVGTLLCKEDDVLPDGTFVGKGWFVTYSAYAMGRSEDVWGRIAKSISRRGGWRRGFSGRRVHSVTRCFTRTENCCGEGEHSRAHTLSYSEDERGLPIQLTKRKD</sequence>
<evidence type="ECO:0000256" key="2">
    <source>
        <dbReference type="ARBA" id="ARBA00022723"/>
    </source>
</evidence>
<dbReference type="AlphaFoldDB" id="A0A6V7NFB1"/>
<dbReference type="PANTHER" id="PTHR24296">
    <property type="entry name" value="CYTOCHROME P450"/>
    <property type="match status" value="1"/>
</dbReference>
<protein>
    <submittedName>
        <fullName evidence="5">Uncharacterized protein</fullName>
    </submittedName>
</protein>
<gene>
    <name evidence="5" type="ORF">CB5_LOCUS480</name>
</gene>
<dbReference type="PRINTS" id="PR00385">
    <property type="entry name" value="P450"/>
</dbReference>
<keyword evidence="4" id="KW-0408">Iron</keyword>
<keyword evidence="3" id="KW-0560">Oxidoreductase</keyword>
<evidence type="ECO:0000256" key="1">
    <source>
        <dbReference type="ARBA" id="ARBA00010617"/>
    </source>
</evidence>
<keyword evidence="2" id="KW-0479">Metal-binding</keyword>
<evidence type="ECO:0000256" key="3">
    <source>
        <dbReference type="ARBA" id="ARBA00023002"/>
    </source>
</evidence>
<dbReference type="SUPFAM" id="SSF48264">
    <property type="entry name" value="Cytochrome P450"/>
    <property type="match status" value="1"/>
</dbReference>
<dbReference type="GO" id="GO:0016705">
    <property type="term" value="F:oxidoreductase activity, acting on paired donors, with incorporation or reduction of molecular oxygen"/>
    <property type="evidence" value="ECO:0007669"/>
    <property type="project" value="InterPro"/>
</dbReference>